<proteinExistence type="inferred from homology"/>
<keyword evidence="3 7" id="KW-0812">Transmembrane</keyword>
<evidence type="ECO:0000256" key="2">
    <source>
        <dbReference type="ARBA" id="ARBA00022531"/>
    </source>
</evidence>
<comment type="function">
    <text evidence="7">A core subunit of photosystem II (PSII), probably helps stabilize the reaction center.</text>
</comment>
<evidence type="ECO:0000256" key="7">
    <source>
        <dbReference type="HAMAP-Rule" id="MF_01329"/>
    </source>
</evidence>
<dbReference type="GO" id="GO:0015979">
    <property type="term" value="P:photosynthesis"/>
    <property type="evidence" value="ECO:0007669"/>
    <property type="project" value="UniProtKB-KW"/>
</dbReference>
<keyword evidence="5 7" id="KW-0472">Membrane</keyword>
<keyword evidence="8" id="KW-0150">Chloroplast</keyword>
<evidence type="ECO:0000313" key="8">
    <source>
        <dbReference type="EMBL" id="QBX97741.1"/>
    </source>
</evidence>
<dbReference type="GO" id="GO:0009535">
    <property type="term" value="C:chloroplast thylakoid membrane"/>
    <property type="evidence" value="ECO:0007669"/>
    <property type="project" value="UniProtKB-SubCell"/>
</dbReference>
<evidence type="ECO:0000256" key="1">
    <source>
        <dbReference type="ARBA" id="ARBA00004167"/>
    </source>
</evidence>
<comment type="subcellular location">
    <subcellularLocation>
        <location evidence="1">Membrane</location>
        <topology evidence="1">Single-pass membrane protein</topology>
    </subcellularLocation>
    <subcellularLocation>
        <location evidence="7">Plastid</location>
        <location evidence="7">Chloroplast thylakoid membrane</location>
        <topology evidence="7">Single-pass membrane protein</topology>
    </subcellularLocation>
</comment>
<reference evidence="8" key="1">
    <citation type="journal article" date="2019" name="Genome Biol. Evol.">
        <title>Tracing the Evolution of the Plastome and Mitogenome in the Chloropicophyceae Uncovered Convergent tRNA Gene Losses and a Variant Plastid Genetic Code.</title>
        <authorList>
            <person name="Turmel M."/>
            <person name="Dos Santos A.L."/>
            <person name="Otis C."/>
            <person name="Sergerie R."/>
            <person name="Lemieux C."/>
        </authorList>
    </citation>
    <scope>NUCLEOTIDE SEQUENCE</scope>
</reference>
<dbReference type="GeneID" id="40350862"/>
<evidence type="ECO:0000256" key="3">
    <source>
        <dbReference type="ARBA" id="ARBA00022692"/>
    </source>
</evidence>
<evidence type="ECO:0000256" key="5">
    <source>
        <dbReference type="ARBA" id="ARBA00023136"/>
    </source>
</evidence>
<evidence type="ECO:0000256" key="4">
    <source>
        <dbReference type="ARBA" id="ARBA00022989"/>
    </source>
</evidence>
<accession>A0A4D6C1V8</accession>
<comment type="similarity">
    <text evidence="7">Belongs to the Psb30/Ycf12 family.</text>
</comment>
<keyword evidence="8" id="KW-0934">Plastid</keyword>
<keyword evidence="2 7" id="KW-0602">Photosynthesis</keyword>
<protein>
    <recommendedName>
        <fullName evidence="7">Photosystem II reaction center protein Psb30</fullName>
    </recommendedName>
    <alternativeName>
        <fullName evidence="7">Photosystem II reaction center protein Ycf12</fullName>
    </alternativeName>
</protein>
<keyword evidence="6 7" id="KW-0604">Photosystem II</keyword>
<feature type="transmembrane region" description="Helical" evidence="7">
    <location>
        <begin position="6"/>
        <end position="28"/>
    </location>
</feature>
<organism evidence="8">
    <name type="scientific">Chloropicon laureae</name>
    <dbReference type="NCBI Taxonomy" id="464258"/>
    <lineage>
        <taxon>Eukaryota</taxon>
        <taxon>Viridiplantae</taxon>
        <taxon>Chlorophyta</taxon>
        <taxon>Chloropicophyceae</taxon>
        <taxon>Chloropicales</taxon>
        <taxon>Chloropicaceae</taxon>
        <taxon>Chloropicon</taxon>
    </lineage>
</organism>
<comment type="subunit">
    <text evidence="7">PSII is composed of 1 copy each of membrane proteins PsbA, PsbB, PsbC, PsbD, PsbE, PsbF, PsbH, PsbI, PsbJ, PsbK, PsbL, PsbM, PsbT, PsbX, PsbY, PsbZ, Psb30/Ycf12, peripheral proteins of the oxygen-evolving complex and a large number of cofactors. It forms dimeric complexes.</text>
</comment>
<keyword evidence="4 7" id="KW-1133">Transmembrane helix</keyword>
<dbReference type="NCBIfam" id="NF010239">
    <property type="entry name" value="PRK13686.1"/>
    <property type="match status" value="1"/>
</dbReference>
<geneLocation type="chloroplast" evidence="8"/>
<evidence type="ECO:0000256" key="6">
    <source>
        <dbReference type="ARBA" id="ARBA00023276"/>
    </source>
</evidence>
<sequence length="33" mass="3550">MNLETVLQLLTLTLIVAAGPAVIFLVSLRRGNL</sequence>
<dbReference type="Pfam" id="PF05969">
    <property type="entry name" value="PSII_Ycf12"/>
    <property type="match status" value="1"/>
</dbReference>
<dbReference type="RefSeq" id="YP_009646177.1">
    <property type="nucleotide sequence ID" value="NC_042484.1"/>
</dbReference>
<dbReference type="InterPro" id="IPR010284">
    <property type="entry name" value="PSII_Ycf12_core-subunit"/>
</dbReference>
<keyword evidence="7" id="KW-0793">Thylakoid</keyword>
<gene>
    <name evidence="7 8" type="primary">ycf12</name>
    <name evidence="7" type="synonym">psb30</name>
</gene>
<dbReference type="EMBL" id="MK085987">
    <property type="protein sequence ID" value="QBX97741.1"/>
    <property type="molecule type" value="Genomic_DNA"/>
</dbReference>
<dbReference type="GO" id="GO:0009523">
    <property type="term" value="C:photosystem II"/>
    <property type="evidence" value="ECO:0007669"/>
    <property type="project" value="UniProtKB-KW"/>
</dbReference>
<dbReference type="HAMAP" id="MF_01329">
    <property type="entry name" value="PSII_Psb30_Ycf12"/>
    <property type="match status" value="1"/>
</dbReference>
<dbReference type="AlphaFoldDB" id="A0A4D6C1V8"/>
<name>A0A4D6C1V8_9CHLO</name>